<evidence type="ECO:0000313" key="2">
    <source>
        <dbReference type="EMBL" id="CRK76116.1"/>
    </source>
</evidence>
<keyword evidence="1" id="KW-1133">Transmembrane helix</keyword>
<dbReference type="EMBL" id="CVQV01000013">
    <property type="protein sequence ID" value="CRK76116.1"/>
    <property type="molecule type" value="Genomic_DNA"/>
</dbReference>
<keyword evidence="1" id="KW-0812">Transmembrane</keyword>
<proteinExistence type="predicted"/>
<keyword evidence="3" id="KW-1185">Reference proteome</keyword>
<sequence>MSGKRTRSLGETISTASFFGMSVWLMLEALSLIGVVSVLQVFGLFVASLMCLLGGLRFIIVDIVAALKRRFR</sequence>
<gene>
    <name evidence="2" type="ORF">NIG5292_02173</name>
</gene>
<organism evidence="2 3">
    <name type="scientific">Nereida ignava</name>
    <dbReference type="NCBI Taxonomy" id="282199"/>
    <lineage>
        <taxon>Bacteria</taxon>
        <taxon>Pseudomonadati</taxon>
        <taxon>Pseudomonadota</taxon>
        <taxon>Alphaproteobacteria</taxon>
        <taxon>Rhodobacterales</taxon>
        <taxon>Roseobacteraceae</taxon>
        <taxon>Nereida</taxon>
    </lineage>
</organism>
<name>A0A0U1NN07_9RHOB</name>
<dbReference type="OrthoDB" id="7876823at2"/>
<dbReference type="STRING" id="282199.GCA_001049735_02172"/>
<evidence type="ECO:0000313" key="3">
    <source>
        <dbReference type="Proteomes" id="UP000048949"/>
    </source>
</evidence>
<dbReference type="Proteomes" id="UP000048949">
    <property type="component" value="Unassembled WGS sequence"/>
</dbReference>
<accession>A0A0U1NN07</accession>
<keyword evidence="1" id="KW-0472">Membrane</keyword>
<protein>
    <submittedName>
        <fullName evidence="2">Uncharacterized protein</fullName>
    </submittedName>
</protein>
<reference evidence="2 3" key="1">
    <citation type="submission" date="2015-04" db="EMBL/GenBank/DDBJ databases">
        <authorList>
            <person name="Syromyatnikov M.Y."/>
            <person name="Popov V.N."/>
        </authorList>
    </citation>
    <scope>NUCLEOTIDE SEQUENCE [LARGE SCALE GENOMIC DNA]</scope>
    <source>
        <strain evidence="2 3">CECT 5292</strain>
    </source>
</reference>
<feature type="transmembrane region" description="Helical" evidence="1">
    <location>
        <begin position="12"/>
        <end position="36"/>
    </location>
</feature>
<feature type="transmembrane region" description="Helical" evidence="1">
    <location>
        <begin position="42"/>
        <end position="67"/>
    </location>
</feature>
<dbReference type="AlphaFoldDB" id="A0A0U1NN07"/>
<evidence type="ECO:0000256" key="1">
    <source>
        <dbReference type="SAM" id="Phobius"/>
    </source>
</evidence>
<dbReference type="RefSeq" id="WP_048599533.1">
    <property type="nucleotide sequence ID" value="NZ_CVPC01000013.1"/>
</dbReference>